<sequence>MQELTHKHVPTITVKIKSSSPWFNSSLKRLSNKKKRLFRSPAKRSDSPHAWAKYRAADNTFTAQSQKAKRSFFPTTLPEMLRNNPKRFWKTINPNHPTPLLLTDDHNHPVPAHDVAEILNKTFSSVFTREPVSELPDTPLSTTTSCHH</sequence>
<organism evidence="1 2">
    <name type="scientific">Haemaphysalis longicornis</name>
    <name type="common">Bush tick</name>
    <dbReference type="NCBI Taxonomy" id="44386"/>
    <lineage>
        <taxon>Eukaryota</taxon>
        <taxon>Metazoa</taxon>
        <taxon>Ecdysozoa</taxon>
        <taxon>Arthropoda</taxon>
        <taxon>Chelicerata</taxon>
        <taxon>Arachnida</taxon>
        <taxon>Acari</taxon>
        <taxon>Parasitiformes</taxon>
        <taxon>Ixodida</taxon>
        <taxon>Ixodoidea</taxon>
        <taxon>Ixodidae</taxon>
        <taxon>Haemaphysalinae</taxon>
        <taxon>Haemaphysalis</taxon>
    </lineage>
</organism>
<keyword evidence="2" id="KW-1185">Reference proteome</keyword>
<reference evidence="1 2" key="1">
    <citation type="journal article" date="2020" name="Cell">
        <title>Large-Scale Comparative Analyses of Tick Genomes Elucidate Their Genetic Diversity and Vector Capacities.</title>
        <authorList>
            <consortium name="Tick Genome and Microbiome Consortium (TIGMIC)"/>
            <person name="Jia N."/>
            <person name="Wang J."/>
            <person name="Shi W."/>
            <person name="Du L."/>
            <person name="Sun Y."/>
            <person name="Zhan W."/>
            <person name="Jiang J.F."/>
            <person name="Wang Q."/>
            <person name="Zhang B."/>
            <person name="Ji P."/>
            <person name="Bell-Sakyi L."/>
            <person name="Cui X.M."/>
            <person name="Yuan T.T."/>
            <person name="Jiang B.G."/>
            <person name="Yang W.F."/>
            <person name="Lam T.T."/>
            <person name="Chang Q.C."/>
            <person name="Ding S.J."/>
            <person name="Wang X.J."/>
            <person name="Zhu J.G."/>
            <person name="Ruan X.D."/>
            <person name="Zhao L."/>
            <person name="Wei J.T."/>
            <person name="Ye R.Z."/>
            <person name="Que T.C."/>
            <person name="Du C.H."/>
            <person name="Zhou Y.H."/>
            <person name="Cheng J.X."/>
            <person name="Dai P.F."/>
            <person name="Guo W.B."/>
            <person name="Han X.H."/>
            <person name="Huang E.J."/>
            <person name="Li L.F."/>
            <person name="Wei W."/>
            <person name="Gao Y.C."/>
            <person name="Liu J.Z."/>
            <person name="Shao H.Z."/>
            <person name="Wang X."/>
            <person name="Wang C.C."/>
            <person name="Yang T.C."/>
            <person name="Huo Q.B."/>
            <person name="Li W."/>
            <person name="Chen H.Y."/>
            <person name="Chen S.E."/>
            <person name="Zhou L.G."/>
            <person name="Ni X.B."/>
            <person name="Tian J.H."/>
            <person name="Sheng Y."/>
            <person name="Liu T."/>
            <person name="Pan Y.S."/>
            <person name="Xia L.Y."/>
            <person name="Li J."/>
            <person name="Zhao F."/>
            <person name="Cao W.C."/>
        </authorList>
    </citation>
    <scope>NUCLEOTIDE SEQUENCE [LARGE SCALE GENOMIC DNA]</scope>
    <source>
        <strain evidence="1">HaeL-2018</strain>
    </source>
</reference>
<gene>
    <name evidence="1" type="ORF">HPB48_012507</name>
</gene>
<dbReference type="VEuPathDB" id="VectorBase:HLOH_055850"/>
<protein>
    <submittedName>
        <fullName evidence="1">Uncharacterized protein</fullName>
    </submittedName>
</protein>
<dbReference type="EMBL" id="JABSTR010000011">
    <property type="protein sequence ID" value="KAH9380885.1"/>
    <property type="molecule type" value="Genomic_DNA"/>
</dbReference>
<evidence type="ECO:0000313" key="1">
    <source>
        <dbReference type="EMBL" id="KAH9380885.1"/>
    </source>
</evidence>
<comment type="caution">
    <text evidence="1">The sequence shown here is derived from an EMBL/GenBank/DDBJ whole genome shotgun (WGS) entry which is preliminary data.</text>
</comment>
<name>A0A9J6GZJ0_HAELO</name>
<dbReference type="AlphaFoldDB" id="A0A9J6GZJ0"/>
<evidence type="ECO:0000313" key="2">
    <source>
        <dbReference type="Proteomes" id="UP000821853"/>
    </source>
</evidence>
<proteinExistence type="predicted"/>
<dbReference type="Proteomes" id="UP000821853">
    <property type="component" value="Chromosome 9"/>
</dbReference>
<dbReference type="OrthoDB" id="6143061at2759"/>
<accession>A0A9J6GZJ0</accession>